<proteinExistence type="predicted"/>
<keyword evidence="1" id="KW-1133">Transmembrane helix</keyword>
<feature type="transmembrane region" description="Helical" evidence="1">
    <location>
        <begin position="165"/>
        <end position="187"/>
    </location>
</feature>
<name>A0A9W7FGZ5_9STRA</name>
<sequence length="208" mass="22934">MKVGIIRESLYNVLKAQPISVDRGFTTYAEQVVKLLASTNVLLRNRICLVATGCIKSSTPEDTTDDEASILGRQLSPLLLFSTSPKIAADAWFHNSPILESLDTQTHGDFMNGIHILVCSLKSNHGLRIRVTMGAILSVLDITSDIYMTIVFLSSEDNNQHKFGYVTLGMIGVCVFLQLSMVIVQYAKFSLSRKLLESSLKCSTSLRS</sequence>
<organism evidence="2 3">
    <name type="scientific">Triparma laevis f. longispina</name>
    <dbReference type="NCBI Taxonomy" id="1714387"/>
    <lineage>
        <taxon>Eukaryota</taxon>
        <taxon>Sar</taxon>
        <taxon>Stramenopiles</taxon>
        <taxon>Ochrophyta</taxon>
        <taxon>Bolidophyceae</taxon>
        <taxon>Parmales</taxon>
        <taxon>Triparmaceae</taxon>
        <taxon>Triparma</taxon>
    </lineage>
</organism>
<dbReference type="EMBL" id="BRXW01000169">
    <property type="protein sequence ID" value="GMI11982.1"/>
    <property type="molecule type" value="Genomic_DNA"/>
</dbReference>
<protein>
    <submittedName>
        <fullName evidence="2">Uncharacterized protein</fullName>
    </submittedName>
</protein>
<keyword evidence="3" id="KW-1185">Reference proteome</keyword>
<evidence type="ECO:0000256" key="1">
    <source>
        <dbReference type="SAM" id="Phobius"/>
    </source>
</evidence>
<reference evidence="3" key="1">
    <citation type="journal article" date="2023" name="Commun. Biol.">
        <title>Genome analysis of Parmales, the sister group of diatoms, reveals the evolutionary specialization of diatoms from phago-mixotrophs to photoautotrophs.</title>
        <authorList>
            <person name="Ban H."/>
            <person name="Sato S."/>
            <person name="Yoshikawa S."/>
            <person name="Yamada K."/>
            <person name="Nakamura Y."/>
            <person name="Ichinomiya M."/>
            <person name="Sato N."/>
            <person name="Blanc-Mathieu R."/>
            <person name="Endo H."/>
            <person name="Kuwata A."/>
            <person name="Ogata H."/>
        </authorList>
    </citation>
    <scope>NUCLEOTIDE SEQUENCE [LARGE SCALE GENOMIC DNA]</scope>
    <source>
        <strain evidence="3">NIES 3700</strain>
    </source>
</reference>
<feature type="transmembrane region" description="Helical" evidence="1">
    <location>
        <begin position="131"/>
        <end position="153"/>
    </location>
</feature>
<comment type="caution">
    <text evidence="2">The sequence shown here is derived from an EMBL/GenBank/DDBJ whole genome shotgun (WGS) entry which is preliminary data.</text>
</comment>
<evidence type="ECO:0000313" key="3">
    <source>
        <dbReference type="Proteomes" id="UP001165122"/>
    </source>
</evidence>
<dbReference type="Proteomes" id="UP001165122">
    <property type="component" value="Unassembled WGS sequence"/>
</dbReference>
<evidence type="ECO:0000313" key="2">
    <source>
        <dbReference type="EMBL" id="GMI11982.1"/>
    </source>
</evidence>
<dbReference type="AlphaFoldDB" id="A0A9W7FGZ5"/>
<keyword evidence="1" id="KW-0472">Membrane</keyword>
<keyword evidence="1" id="KW-0812">Transmembrane</keyword>
<gene>
    <name evidence="2" type="ORF">TrLO_g5763</name>
</gene>
<accession>A0A9W7FGZ5</accession>